<proteinExistence type="predicted"/>
<evidence type="ECO:0000313" key="2">
    <source>
        <dbReference type="Proteomes" id="UP001056120"/>
    </source>
</evidence>
<reference evidence="1 2" key="2">
    <citation type="journal article" date="2022" name="Mol. Ecol. Resour.">
        <title>The genomes of chicory, endive, great burdock and yacon provide insights into Asteraceae paleo-polyploidization history and plant inulin production.</title>
        <authorList>
            <person name="Fan W."/>
            <person name="Wang S."/>
            <person name="Wang H."/>
            <person name="Wang A."/>
            <person name="Jiang F."/>
            <person name="Liu H."/>
            <person name="Zhao H."/>
            <person name="Xu D."/>
            <person name="Zhang Y."/>
        </authorList>
    </citation>
    <scope>NUCLEOTIDE SEQUENCE [LARGE SCALE GENOMIC DNA]</scope>
    <source>
        <strain evidence="2">cv. Yunnan</strain>
        <tissue evidence="1">Leaves</tissue>
    </source>
</reference>
<accession>A0ACB9I3A3</accession>
<reference evidence="2" key="1">
    <citation type="journal article" date="2022" name="Mol. Ecol. Resour.">
        <title>The genomes of chicory, endive, great burdock and yacon provide insights into Asteraceae palaeo-polyploidization history and plant inulin production.</title>
        <authorList>
            <person name="Fan W."/>
            <person name="Wang S."/>
            <person name="Wang H."/>
            <person name="Wang A."/>
            <person name="Jiang F."/>
            <person name="Liu H."/>
            <person name="Zhao H."/>
            <person name="Xu D."/>
            <person name="Zhang Y."/>
        </authorList>
    </citation>
    <scope>NUCLEOTIDE SEQUENCE [LARGE SCALE GENOMIC DNA]</scope>
    <source>
        <strain evidence="2">cv. Yunnan</strain>
    </source>
</reference>
<keyword evidence="2" id="KW-1185">Reference proteome</keyword>
<dbReference type="Proteomes" id="UP001056120">
    <property type="component" value="Linkage Group LG10"/>
</dbReference>
<name>A0ACB9I3A3_9ASTR</name>
<evidence type="ECO:0000313" key="1">
    <source>
        <dbReference type="EMBL" id="KAI3802689.1"/>
    </source>
</evidence>
<dbReference type="EMBL" id="CM042027">
    <property type="protein sequence ID" value="KAI3802689.1"/>
    <property type="molecule type" value="Genomic_DNA"/>
</dbReference>
<gene>
    <name evidence="1" type="ORF">L1987_30830</name>
</gene>
<protein>
    <submittedName>
        <fullName evidence="1">Uncharacterized protein</fullName>
    </submittedName>
</protein>
<sequence>MPLVVLINGELSDVHHRRVGDIGNRLPTAGECSSAQRGGGGNEEEECEDCEREFVHFGRVVNNVSGCLWMI</sequence>
<comment type="caution">
    <text evidence="1">The sequence shown here is derived from an EMBL/GenBank/DDBJ whole genome shotgun (WGS) entry which is preliminary data.</text>
</comment>
<organism evidence="1 2">
    <name type="scientific">Smallanthus sonchifolius</name>
    <dbReference type="NCBI Taxonomy" id="185202"/>
    <lineage>
        <taxon>Eukaryota</taxon>
        <taxon>Viridiplantae</taxon>
        <taxon>Streptophyta</taxon>
        <taxon>Embryophyta</taxon>
        <taxon>Tracheophyta</taxon>
        <taxon>Spermatophyta</taxon>
        <taxon>Magnoliopsida</taxon>
        <taxon>eudicotyledons</taxon>
        <taxon>Gunneridae</taxon>
        <taxon>Pentapetalae</taxon>
        <taxon>asterids</taxon>
        <taxon>campanulids</taxon>
        <taxon>Asterales</taxon>
        <taxon>Asteraceae</taxon>
        <taxon>Asteroideae</taxon>
        <taxon>Heliantheae alliance</taxon>
        <taxon>Millerieae</taxon>
        <taxon>Smallanthus</taxon>
    </lineage>
</organism>